<evidence type="ECO:0000313" key="1">
    <source>
        <dbReference type="EMBL" id="SEK33059.1"/>
    </source>
</evidence>
<dbReference type="RefSeq" id="WP_161791352.1">
    <property type="nucleotide sequence ID" value="NZ_BBPN01000053.1"/>
</dbReference>
<dbReference type="EMBL" id="FOAZ01000001">
    <property type="protein sequence ID" value="SEK33059.1"/>
    <property type="molecule type" value="Genomic_DNA"/>
</dbReference>
<keyword evidence="2" id="KW-1185">Reference proteome</keyword>
<dbReference type="AlphaFoldDB" id="A0A1H7G4I6"/>
<protein>
    <submittedName>
        <fullName evidence="1">Uncharacterized protein</fullName>
    </submittedName>
</protein>
<organism evidence="1 2">
    <name type="scientific">Streptacidiphilus jiangxiensis</name>
    <dbReference type="NCBI Taxonomy" id="235985"/>
    <lineage>
        <taxon>Bacteria</taxon>
        <taxon>Bacillati</taxon>
        <taxon>Actinomycetota</taxon>
        <taxon>Actinomycetes</taxon>
        <taxon>Kitasatosporales</taxon>
        <taxon>Streptomycetaceae</taxon>
        <taxon>Streptacidiphilus</taxon>
    </lineage>
</organism>
<name>A0A1H7G4I6_STRJI</name>
<sequence>MRRRADELGLALPESAERWGRLAEYLDLGSGRRVMVFPPGGERETFQVRLQAKGTVLA</sequence>
<evidence type="ECO:0000313" key="2">
    <source>
        <dbReference type="Proteomes" id="UP000183015"/>
    </source>
</evidence>
<accession>A0A1H7G4I6</accession>
<proteinExistence type="predicted"/>
<dbReference type="STRING" id="235985.SAMN05414137_101536"/>
<dbReference type="Proteomes" id="UP000183015">
    <property type="component" value="Unassembled WGS sequence"/>
</dbReference>
<gene>
    <name evidence="1" type="ORF">SAMN05414137_101536</name>
</gene>
<reference evidence="2" key="1">
    <citation type="submission" date="2016-10" db="EMBL/GenBank/DDBJ databases">
        <authorList>
            <person name="Varghese N."/>
        </authorList>
    </citation>
    <scope>NUCLEOTIDE SEQUENCE [LARGE SCALE GENOMIC DNA]</scope>
    <source>
        <strain evidence="2">DSM 45096 / BCRC 16803 / CGMCC 4.1857 / CIP 109030 / JCM 12277 / KCTC 19219 / NBRC 100920 / 33214</strain>
    </source>
</reference>